<dbReference type="RefSeq" id="WP_249478514.1">
    <property type="nucleotide sequence ID" value="NZ_CP097218.1"/>
</dbReference>
<sequence>MDRRLLTALDRDPGASIVELAGRLDVSERTVARRLHRMISADVVRILGRTLPGFGGRLARLVRVHGPTPALAHLAGDMATQDESRWVRLSRDGGELMCGFVVNADESADPLQAAAAESPRLQVQAHDLLEVWSGSADAVLAPARELEPVDHEILSALAHDGRMRSETLARRVGVDRSTASRRRRRLLEEGVLYLEADIHPAAVAESGDAMLWMRVAPGGIRELGRSLRSRPEVRFAAATSGPCTIVANVALPDRSDLVTFVDEQLAGHGVAHCEIVTMGRVLKRAG</sequence>
<evidence type="ECO:0000313" key="6">
    <source>
        <dbReference type="Proteomes" id="UP001055868"/>
    </source>
</evidence>
<keyword evidence="3" id="KW-0804">Transcription</keyword>
<keyword evidence="6" id="KW-1185">Reference proteome</keyword>
<dbReference type="Gene3D" id="1.10.10.10">
    <property type="entry name" value="Winged helix-like DNA-binding domain superfamily/Winged helix DNA-binding domain"/>
    <property type="match status" value="2"/>
</dbReference>
<evidence type="ECO:0000259" key="4">
    <source>
        <dbReference type="PROSITE" id="PS50956"/>
    </source>
</evidence>
<dbReference type="PRINTS" id="PR00033">
    <property type="entry name" value="HTHASNC"/>
</dbReference>
<dbReference type="InterPro" id="IPR036390">
    <property type="entry name" value="WH_DNA-bd_sf"/>
</dbReference>
<name>A0ABY4N7D1_9MICO</name>
<evidence type="ECO:0000313" key="5">
    <source>
        <dbReference type="EMBL" id="UQN29315.1"/>
    </source>
</evidence>
<keyword evidence="2" id="KW-0238">DNA-binding</keyword>
<dbReference type="InterPro" id="IPR011008">
    <property type="entry name" value="Dimeric_a/b-barrel"/>
</dbReference>
<dbReference type="SUPFAM" id="SSF54909">
    <property type="entry name" value="Dimeric alpha+beta barrel"/>
    <property type="match status" value="1"/>
</dbReference>
<dbReference type="InterPro" id="IPR019887">
    <property type="entry name" value="Tscrpt_reg_AsnC/Lrp_C"/>
</dbReference>
<dbReference type="InterPro" id="IPR036388">
    <property type="entry name" value="WH-like_DNA-bd_sf"/>
</dbReference>
<dbReference type="PANTHER" id="PTHR30154">
    <property type="entry name" value="LEUCINE-RESPONSIVE REGULATORY PROTEIN"/>
    <property type="match status" value="1"/>
</dbReference>
<evidence type="ECO:0000256" key="1">
    <source>
        <dbReference type="ARBA" id="ARBA00023015"/>
    </source>
</evidence>
<dbReference type="PANTHER" id="PTHR30154:SF34">
    <property type="entry name" value="TRANSCRIPTIONAL REGULATOR AZLB"/>
    <property type="match status" value="1"/>
</dbReference>
<feature type="domain" description="HTH asnC-type" evidence="4">
    <location>
        <begin position="146"/>
        <end position="206"/>
    </location>
</feature>
<evidence type="ECO:0000256" key="3">
    <source>
        <dbReference type="ARBA" id="ARBA00023163"/>
    </source>
</evidence>
<reference evidence="5" key="1">
    <citation type="submission" date="2022-05" db="EMBL/GenBank/DDBJ databases">
        <title>Genomic analysis of Brachybacterium sp. CBA3104.</title>
        <authorList>
            <person name="Roh S.W."/>
            <person name="Kim Y.B."/>
            <person name="Kim Y."/>
        </authorList>
    </citation>
    <scope>NUCLEOTIDE SEQUENCE</scope>
    <source>
        <strain evidence="5">CBA3104</strain>
    </source>
</reference>
<dbReference type="SUPFAM" id="SSF46785">
    <property type="entry name" value="Winged helix' DNA-binding domain"/>
    <property type="match status" value="2"/>
</dbReference>
<dbReference type="InterPro" id="IPR019888">
    <property type="entry name" value="Tscrpt_reg_AsnC-like"/>
</dbReference>
<dbReference type="EMBL" id="CP097218">
    <property type="protein sequence ID" value="UQN29315.1"/>
    <property type="molecule type" value="Genomic_DNA"/>
</dbReference>
<dbReference type="Pfam" id="PF01037">
    <property type="entry name" value="AsnC_trans_reg"/>
    <property type="match status" value="1"/>
</dbReference>
<dbReference type="InterPro" id="IPR000485">
    <property type="entry name" value="AsnC-type_HTH_dom"/>
</dbReference>
<accession>A0ABY4N7D1</accession>
<gene>
    <name evidence="5" type="ORF">M4486_17025</name>
</gene>
<dbReference type="Proteomes" id="UP001055868">
    <property type="component" value="Chromosome"/>
</dbReference>
<protein>
    <submittedName>
        <fullName evidence="5">Winged helix-turn-helix domain-containing protein</fullName>
    </submittedName>
</protein>
<dbReference type="Gene3D" id="3.30.70.920">
    <property type="match status" value="1"/>
</dbReference>
<dbReference type="Pfam" id="PF13404">
    <property type="entry name" value="HTH_AsnC-type"/>
    <property type="match status" value="1"/>
</dbReference>
<dbReference type="SMART" id="SM00344">
    <property type="entry name" value="HTH_ASNC"/>
    <property type="match status" value="1"/>
</dbReference>
<dbReference type="PROSITE" id="PS50956">
    <property type="entry name" value="HTH_ASNC_2"/>
    <property type="match status" value="1"/>
</dbReference>
<organism evidence="5 6">
    <name type="scientific">Brachybacterium kimchii</name>
    <dbReference type="NCBI Taxonomy" id="2942909"/>
    <lineage>
        <taxon>Bacteria</taxon>
        <taxon>Bacillati</taxon>
        <taxon>Actinomycetota</taxon>
        <taxon>Actinomycetes</taxon>
        <taxon>Micrococcales</taxon>
        <taxon>Dermabacteraceae</taxon>
        <taxon>Brachybacterium</taxon>
    </lineage>
</organism>
<dbReference type="Pfam" id="PF13412">
    <property type="entry name" value="HTH_24"/>
    <property type="match status" value="1"/>
</dbReference>
<keyword evidence="1" id="KW-0805">Transcription regulation</keyword>
<evidence type="ECO:0000256" key="2">
    <source>
        <dbReference type="ARBA" id="ARBA00023125"/>
    </source>
</evidence>
<proteinExistence type="predicted"/>